<sequence>MRTLQLTLQEALEVSKALANENRMEIIRQLTSGPKNVNDISELLKIPFSTAAANIKILENAGLITTEIVPGRGNQKVSSKRYDRIIIDLEEQTPILEDIITYELEIGEYVNCEVEPTCGLLSEEGIIHIIDDPRSFFEPDRRKAQLVWFRSGFIEYHFPNRIPYGTSVDELSFTVELCSEAPYYNEDWPSDITCWINETEIGFWTSPGDFGGERGFLTPSWWETHNTQYGVLKYWKINREGSFIDGVKISSITIDELLLQEKPFISLKLGVKQDANNQGGINLFGSKFGNYEQGIIMKINYSQIK</sequence>
<organism evidence="5 6">
    <name type="scientific">Lederbergia citri</name>
    <dbReference type="NCBI Taxonomy" id="2833580"/>
    <lineage>
        <taxon>Bacteria</taxon>
        <taxon>Bacillati</taxon>
        <taxon>Bacillota</taxon>
        <taxon>Bacilli</taxon>
        <taxon>Bacillales</taxon>
        <taxon>Bacillaceae</taxon>
        <taxon>Lederbergia</taxon>
    </lineage>
</organism>
<evidence type="ECO:0000256" key="1">
    <source>
        <dbReference type="ARBA" id="ARBA00023015"/>
    </source>
</evidence>
<keyword evidence="2" id="KW-0238">DNA-binding</keyword>
<dbReference type="AlphaFoldDB" id="A0A942TEZ7"/>
<evidence type="ECO:0000313" key="5">
    <source>
        <dbReference type="EMBL" id="MBS4195598.1"/>
    </source>
</evidence>
<evidence type="ECO:0000259" key="4">
    <source>
        <dbReference type="PROSITE" id="PS50987"/>
    </source>
</evidence>
<dbReference type="RefSeq" id="WP_213124804.1">
    <property type="nucleotide sequence ID" value="NZ_JAGYPG010000002.1"/>
</dbReference>
<dbReference type="GO" id="GO:0003700">
    <property type="term" value="F:DNA-binding transcription factor activity"/>
    <property type="evidence" value="ECO:0007669"/>
    <property type="project" value="InterPro"/>
</dbReference>
<comment type="caution">
    <text evidence="5">The sequence shown here is derived from an EMBL/GenBank/DDBJ whole genome shotgun (WGS) entry which is preliminary data.</text>
</comment>
<dbReference type="InterPro" id="IPR036390">
    <property type="entry name" value="WH_DNA-bd_sf"/>
</dbReference>
<evidence type="ECO:0000256" key="3">
    <source>
        <dbReference type="ARBA" id="ARBA00023163"/>
    </source>
</evidence>
<reference evidence="5 6" key="1">
    <citation type="submission" date="2021-05" db="EMBL/GenBank/DDBJ databases">
        <title>Novel Bacillus species.</title>
        <authorList>
            <person name="Liu G."/>
        </authorList>
    </citation>
    <scope>NUCLEOTIDE SEQUENCE [LARGE SCALE GENOMIC DNA]</scope>
    <source>
        <strain evidence="6">FJAT-49780</strain>
    </source>
</reference>
<dbReference type="InterPro" id="IPR051081">
    <property type="entry name" value="HTH_MetalResp_TranReg"/>
</dbReference>
<dbReference type="Gene3D" id="1.10.10.10">
    <property type="entry name" value="Winged helix-like DNA-binding domain superfamily/Winged helix DNA-binding domain"/>
    <property type="match status" value="1"/>
</dbReference>
<dbReference type="GO" id="GO:0003677">
    <property type="term" value="F:DNA binding"/>
    <property type="evidence" value="ECO:0007669"/>
    <property type="project" value="UniProtKB-KW"/>
</dbReference>
<keyword evidence="6" id="KW-1185">Reference proteome</keyword>
<dbReference type="EMBL" id="JAGYPG010000002">
    <property type="protein sequence ID" value="MBS4195598.1"/>
    <property type="molecule type" value="Genomic_DNA"/>
</dbReference>
<proteinExistence type="predicted"/>
<dbReference type="SUPFAM" id="SSF46785">
    <property type="entry name" value="Winged helix' DNA-binding domain"/>
    <property type="match status" value="1"/>
</dbReference>
<dbReference type="InterPro" id="IPR011991">
    <property type="entry name" value="ArsR-like_HTH"/>
</dbReference>
<evidence type="ECO:0000313" key="6">
    <source>
        <dbReference type="Proteomes" id="UP000681414"/>
    </source>
</evidence>
<dbReference type="PANTHER" id="PTHR33154">
    <property type="entry name" value="TRANSCRIPTIONAL REGULATOR, ARSR FAMILY"/>
    <property type="match status" value="1"/>
</dbReference>
<keyword evidence="1" id="KW-0805">Transcription regulation</keyword>
<name>A0A942TEZ7_9BACI</name>
<protein>
    <submittedName>
        <fullName evidence="5">Helix-turn-helix domain-containing protein</fullName>
    </submittedName>
</protein>
<dbReference type="Proteomes" id="UP000681414">
    <property type="component" value="Unassembled WGS sequence"/>
</dbReference>
<dbReference type="CDD" id="cd00090">
    <property type="entry name" value="HTH_ARSR"/>
    <property type="match status" value="1"/>
</dbReference>
<keyword evidence="3" id="KW-0804">Transcription</keyword>
<dbReference type="PROSITE" id="PS50987">
    <property type="entry name" value="HTH_ARSR_2"/>
    <property type="match status" value="1"/>
</dbReference>
<dbReference type="InterPro" id="IPR036388">
    <property type="entry name" value="WH-like_DNA-bd_sf"/>
</dbReference>
<accession>A0A942TEZ7</accession>
<dbReference type="InterPro" id="IPR001845">
    <property type="entry name" value="HTH_ArsR_DNA-bd_dom"/>
</dbReference>
<dbReference type="SMART" id="SM00418">
    <property type="entry name" value="HTH_ARSR"/>
    <property type="match status" value="1"/>
</dbReference>
<dbReference type="Pfam" id="PF12840">
    <property type="entry name" value="HTH_20"/>
    <property type="match status" value="1"/>
</dbReference>
<feature type="domain" description="HTH arsR-type" evidence="4">
    <location>
        <begin position="3"/>
        <end position="97"/>
    </location>
</feature>
<evidence type="ECO:0000256" key="2">
    <source>
        <dbReference type="ARBA" id="ARBA00023125"/>
    </source>
</evidence>
<gene>
    <name evidence="5" type="ORF">KHA97_11065</name>
</gene>
<dbReference type="PANTHER" id="PTHR33154:SF33">
    <property type="entry name" value="TRANSCRIPTIONAL REPRESSOR SDPR"/>
    <property type="match status" value="1"/>
</dbReference>